<dbReference type="InterPro" id="IPR006156">
    <property type="entry name" value="Dihydroneopterin_aldolase"/>
</dbReference>
<keyword evidence="1 2" id="KW-0378">Hydrolase</keyword>
<sequence length="263" mass="30606">MMVNRPFVTVGGLIFAPDGDIFLVRSKKWKDLYSLPGGKVEWGETCLEAFKREVFEETGLKICKIKFEMVQESIFSEEFWDKGHFVMNDFVAELDPSSSKDKVLLNDEAYEYLWIKPEQALKLPLHKACRLLIERYLTQQNPFNRWGFIGFKNHKVFCKIGIYPQEKAQEQTLYFDVKAKIDFNKCSTSDCIKDTLDYTKLAHVCTMIAKRDSYQLLETLSCAILDYLFSQFDVQWVHLRIKKPGAISSANFALVEIEQERSC</sequence>
<dbReference type="SUPFAM" id="SSF55620">
    <property type="entry name" value="Tetrahydrobiopterin biosynthesis enzymes-like"/>
    <property type="match status" value="1"/>
</dbReference>
<evidence type="ECO:0000259" key="3">
    <source>
        <dbReference type="PROSITE" id="PS51462"/>
    </source>
</evidence>
<dbReference type="GO" id="GO:0004150">
    <property type="term" value="F:dihydroneopterin aldolase activity"/>
    <property type="evidence" value="ECO:0007669"/>
    <property type="project" value="InterPro"/>
</dbReference>
<dbReference type="PANTHER" id="PTHR43736">
    <property type="entry name" value="ADP-RIBOSE PYROPHOSPHATASE"/>
    <property type="match status" value="1"/>
</dbReference>
<dbReference type="InterPro" id="IPR020084">
    <property type="entry name" value="NUDIX_hydrolase_CS"/>
</dbReference>
<dbReference type="InterPro" id="IPR006157">
    <property type="entry name" value="FolB_dom"/>
</dbReference>
<dbReference type="GO" id="GO:0006760">
    <property type="term" value="P:folic acid-containing compound metabolic process"/>
    <property type="evidence" value="ECO:0007669"/>
    <property type="project" value="InterPro"/>
</dbReference>
<dbReference type="Pfam" id="PF00293">
    <property type="entry name" value="NUDIX"/>
    <property type="match status" value="1"/>
</dbReference>
<dbReference type="InterPro" id="IPR015797">
    <property type="entry name" value="NUDIX_hydrolase-like_dom_sf"/>
</dbReference>
<organism evidence="4 5">
    <name type="scientific">Candidatus Protochlamydia amoebophila</name>
    <dbReference type="NCBI Taxonomy" id="362787"/>
    <lineage>
        <taxon>Bacteria</taxon>
        <taxon>Pseudomonadati</taxon>
        <taxon>Chlamydiota</taxon>
        <taxon>Chlamydiia</taxon>
        <taxon>Parachlamydiales</taxon>
        <taxon>Parachlamydiaceae</taxon>
        <taxon>Candidatus Protochlamydia</taxon>
    </lineage>
</organism>
<feature type="domain" description="Nudix hydrolase" evidence="3">
    <location>
        <begin position="5"/>
        <end position="138"/>
    </location>
</feature>
<dbReference type="EMBL" id="JSAN01000092">
    <property type="protein sequence ID" value="KIC71376.1"/>
    <property type="molecule type" value="Genomic_DNA"/>
</dbReference>
<dbReference type="Gene3D" id="3.90.79.10">
    <property type="entry name" value="Nucleoside Triphosphate Pyrophosphohydrolase"/>
    <property type="match status" value="1"/>
</dbReference>
<comment type="caution">
    <text evidence="4">The sequence shown here is derived from an EMBL/GenBank/DDBJ whole genome shotgun (WGS) entry which is preliminary data.</text>
</comment>
<dbReference type="Proteomes" id="UP000031465">
    <property type="component" value="Unassembled WGS sequence"/>
</dbReference>
<dbReference type="InterPro" id="IPR000086">
    <property type="entry name" value="NUDIX_hydrolase_dom"/>
</dbReference>
<dbReference type="SUPFAM" id="SSF55811">
    <property type="entry name" value="Nudix"/>
    <property type="match status" value="1"/>
</dbReference>
<evidence type="ECO:0000313" key="5">
    <source>
        <dbReference type="Proteomes" id="UP000031465"/>
    </source>
</evidence>
<gene>
    <name evidence="4" type="primary">folB</name>
    <name evidence="4" type="ORF">DB44_DT00110</name>
</gene>
<evidence type="ECO:0000256" key="2">
    <source>
        <dbReference type="RuleBase" id="RU003476"/>
    </source>
</evidence>
<dbReference type="NCBIfam" id="TIGR00526">
    <property type="entry name" value="folB_dom"/>
    <property type="match status" value="1"/>
</dbReference>
<name>A0A0C1JLB5_9BACT</name>
<reference evidence="4 5" key="1">
    <citation type="journal article" date="2014" name="Mol. Biol. Evol.">
        <title>Massive expansion of Ubiquitination-related gene families within the Chlamydiae.</title>
        <authorList>
            <person name="Domman D."/>
            <person name="Collingro A."/>
            <person name="Lagkouvardos I."/>
            <person name="Gehre L."/>
            <person name="Weinmaier T."/>
            <person name="Rattei T."/>
            <person name="Subtil A."/>
            <person name="Horn M."/>
        </authorList>
    </citation>
    <scope>NUCLEOTIDE SEQUENCE [LARGE SCALE GENOMIC DNA]</scope>
    <source>
        <strain evidence="4 5">EI2</strain>
    </source>
</reference>
<dbReference type="AlphaFoldDB" id="A0A0C1JLB5"/>
<dbReference type="PROSITE" id="PS51462">
    <property type="entry name" value="NUDIX"/>
    <property type="match status" value="1"/>
</dbReference>
<dbReference type="CDD" id="cd18874">
    <property type="entry name" value="NUDIX_Hydrolase"/>
    <property type="match status" value="1"/>
</dbReference>
<accession>A0A0C1JLB5</accession>
<evidence type="ECO:0000313" key="4">
    <source>
        <dbReference type="EMBL" id="KIC71376.1"/>
    </source>
</evidence>
<dbReference type="InterPro" id="IPR020476">
    <property type="entry name" value="Nudix_hydrolase"/>
</dbReference>
<dbReference type="SMART" id="SM00905">
    <property type="entry name" value="FolB"/>
    <property type="match status" value="1"/>
</dbReference>
<dbReference type="Pfam" id="PF02152">
    <property type="entry name" value="FolB"/>
    <property type="match status" value="1"/>
</dbReference>
<dbReference type="Gene3D" id="3.30.1130.10">
    <property type="match status" value="1"/>
</dbReference>
<dbReference type="InterPro" id="IPR043133">
    <property type="entry name" value="GTP-CH-I_C/QueF"/>
</dbReference>
<dbReference type="PANTHER" id="PTHR43736:SF1">
    <property type="entry name" value="DIHYDRONEOPTERIN TRIPHOSPHATE DIPHOSPHATASE"/>
    <property type="match status" value="1"/>
</dbReference>
<protein>
    <submittedName>
        <fullName evidence="4">Putative dGTP pyrophosphohydrolase/dihydroneopterin aldolase (MutT/folB, fusion protein)</fullName>
    </submittedName>
</protein>
<dbReference type="PROSITE" id="PS00893">
    <property type="entry name" value="NUDIX_BOX"/>
    <property type="match status" value="1"/>
</dbReference>
<dbReference type="NCBIfam" id="TIGR00525">
    <property type="entry name" value="folB"/>
    <property type="match status" value="1"/>
</dbReference>
<proteinExistence type="inferred from homology"/>
<dbReference type="GO" id="GO:0016787">
    <property type="term" value="F:hydrolase activity"/>
    <property type="evidence" value="ECO:0007669"/>
    <property type="project" value="UniProtKB-KW"/>
</dbReference>
<evidence type="ECO:0000256" key="1">
    <source>
        <dbReference type="ARBA" id="ARBA00022801"/>
    </source>
</evidence>
<dbReference type="PRINTS" id="PR00502">
    <property type="entry name" value="NUDIXFAMILY"/>
</dbReference>
<comment type="similarity">
    <text evidence="2">Belongs to the Nudix hydrolase family.</text>
</comment>
<dbReference type="PATRIC" id="fig|362787.3.peg.1448"/>